<evidence type="ECO:0000256" key="1">
    <source>
        <dbReference type="SAM" id="MobiDB-lite"/>
    </source>
</evidence>
<reference evidence="2 3" key="1">
    <citation type="submission" date="2010-02" db="EMBL/GenBank/DDBJ databases">
        <authorList>
            <person name="Weinstock G."/>
            <person name="Sodergren E."/>
            <person name="Clifton S."/>
            <person name="Fulton L."/>
            <person name="Fulton B."/>
            <person name="Courtney L."/>
            <person name="Fronick C."/>
            <person name="Harrison M."/>
            <person name="Strong C."/>
            <person name="Farmer C."/>
            <person name="Delahaunty K."/>
            <person name="Markovic C."/>
            <person name="Hall O."/>
            <person name="Minx P."/>
            <person name="Tomlinson C."/>
            <person name="Mitreva M."/>
            <person name="Nelson J."/>
            <person name="Hou S."/>
            <person name="Wollam A."/>
            <person name="Pepin K.H."/>
            <person name="Johnson M."/>
            <person name="Bhonagiri V."/>
            <person name="Zhang X."/>
            <person name="Suruliraj S."/>
            <person name="Warren W."/>
            <person name="Chinwalla A."/>
            <person name="Mardis E.R."/>
            <person name="Wilson R.K."/>
        </authorList>
    </citation>
    <scope>NUCLEOTIDE SEQUENCE [LARGE SCALE GENOMIC DNA]</scope>
    <source>
        <strain evidence="2 3">ATCC 29315</strain>
    </source>
</reference>
<dbReference type="EMBL" id="ADBF01000264">
    <property type="protein sequence ID" value="EFE48089.1"/>
    <property type="molecule type" value="Genomic_DNA"/>
</dbReference>
<name>D4DVP1_NEIEG</name>
<gene>
    <name evidence="2" type="ORF">NEIELOOT_03163</name>
</gene>
<sequence length="44" mass="4868">MRHALPKAAHSGRCLTFPRRKSLPFSGTVRPPLTNPSKRGRAGR</sequence>
<proteinExistence type="predicted"/>
<accession>D4DVP1</accession>
<evidence type="ECO:0000313" key="2">
    <source>
        <dbReference type="EMBL" id="EFE48089.1"/>
    </source>
</evidence>
<comment type="caution">
    <text evidence="2">The sequence shown here is derived from an EMBL/GenBank/DDBJ whole genome shotgun (WGS) entry which is preliminary data.</text>
</comment>
<feature type="region of interest" description="Disordered" evidence="1">
    <location>
        <begin position="1"/>
        <end position="44"/>
    </location>
</feature>
<dbReference type="AlphaFoldDB" id="D4DVP1"/>
<protein>
    <submittedName>
        <fullName evidence="2">Uncharacterized protein</fullName>
    </submittedName>
</protein>
<organism evidence="2 3">
    <name type="scientific">Neisseria elongata subsp. glycolytica ATCC 29315</name>
    <dbReference type="NCBI Taxonomy" id="546263"/>
    <lineage>
        <taxon>Bacteria</taxon>
        <taxon>Pseudomonadati</taxon>
        <taxon>Pseudomonadota</taxon>
        <taxon>Betaproteobacteria</taxon>
        <taxon>Neisseriales</taxon>
        <taxon>Neisseriaceae</taxon>
        <taxon>Neisseria</taxon>
    </lineage>
</organism>
<dbReference type="Proteomes" id="UP000005536">
    <property type="component" value="Unassembled WGS sequence"/>
</dbReference>
<evidence type="ECO:0000313" key="3">
    <source>
        <dbReference type="Proteomes" id="UP000005536"/>
    </source>
</evidence>